<feature type="binding site" evidence="4">
    <location>
        <position position="71"/>
    </location>
    <ligand>
        <name>Zn(2+)</name>
        <dbReference type="ChEBI" id="CHEBI:29105"/>
    </ligand>
</feature>
<dbReference type="eggNOG" id="COG3091">
    <property type="taxonomic scope" value="Bacteria"/>
</dbReference>
<dbReference type="GO" id="GO:0005737">
    <property type="term" value="C:cytoplasm"/>
    <property type="evidence" value="ECO:0007669"/>
    <property type="project" value="UniProtKB-SubCell"/>
</dbReference>
<accession>C7XWF3</accession>
<dbReference type="GO" id="GO:0006950">
    <property type="term" value="P:response to stress"/>
    <property type="evidence" value="ECO:0007669"/>
    <property type="project" value="UniProtKB-ARBA"/>
</dbReference>
<dbReference type="Gene3D" id="3.30.2010.10">
    <property type="entry name" value="Metalloproteases ('zincins'), catalytic domain"/>
    <property type="match status" value="1"/>
</dbReference>
<keyword evidence="3 4" id="KW-0862">Zinc</keyword>
<sequence>MTNEQLQKLTERLSQQFFHQPFRHQVVFNRRLRTTGGRYHLGDHHIDINPLMLEEFDEENLKRVILHELCHYHLHLAGRGYRHRDRDFKQLLQAVGGSRYAPATSKAKQHRNYRYLYRCQGCGVLLPRQRRFNTNRYHCARCGGRFQLEKERKAKK</sequence>
<organism evidence="6 7">
    <name type="scientific">Limosilactobacillus coleohominis 101-4-CHN</name>
    <dbReference type="NCBI Taxonomy" id="575594"/>
    <lineage>
        <taxon>Bacteria</taxon>
        <taxon>Bacillati</taxon>
        <taxon>Bacillota</taxon>
        <taxon>Bacilli</taxon>
        <taxon>Lactobacillales</taxon>
        <taxon>Lactobacillaceae</taxon>
        <taxon>Limosilactobacillus</taxon>
    </lineage>
</organism>
<name>C7XWF3_9LACO</name>
<evidence type="ECO:0000256" key="2">
    <source>
        <dbReference type="ARBA" id="ARBA00022723"/>
    </source>
</evidence>
<dbReference type="STRING" id="575594.HMPREF0501_01218"/>
<feature type="active site" evidence="4">
    <location>
        <position position="68"/>
    </location>
</feature>
<feature type="domain" description="SprT-like" evidence="5">
    <location>
        <begin position="4"/>
        <end position="149"/>
    </location>
</feature>
<evidence type="ECO:0000313" key="7">
    <source>
        <dbReference type="Proteomes" id="UP000003987"/>
    </source>
</evidence>
<reference evidence="6 7" key="1">
    <citation type="submission" date="2009-06" db="EMBL/GenBank/DDBJ databases">
        <title>The Genome Sequence of Lactobacillus coleohominis strain 101-4-CHN.</title>
        <authorList>
            <consortium name="The Broad Institute Genome Sequencing Platform"/>
            <person name="Ward D."/>
            <person name="Young S.K."/>
            <person name="Zeng Q."/>
            <person name="Koehrsen M."/>
            <person name="Alvarado L."/>
            <person name="Berlin A."/>
            <person name="Borenstein D."/>
            <person name="Chen Z."/>
            <person name="Engels R."/>
            <person name="Freedman E."/>
            <person name="Gellesch M."/>
            <person name="Goldberg J."/>
            <person name="Griggs A."/>
            <person name="Gujja S."/>
            <person name="Heiman D."/>
            <person name="Hepburn T."/>
            <person name="Howarth C."/>
            <person name="Jen D."/>
            <person name="Larson L."/>
            <person name="Lewis B."/>
            <person name="Mehta T."/>
            <person name="Park D."/>
            <person name="Pearson M."/>
            <person name="Roberts A."/>
            <person name="Saif S."/>
            <person name="Shea T."/>
            <person name="Shenoy N."/>
            <person name="Sisk P."/>
            <person name="Stolte C."/>
            <person name="Sykes S."/>
            <person name="Walk T."/>
            <person name="White J."/>
            <person name="Yandava C."/>
            <person name="Liu Y."/>
            <person name="Xu Q."/>
            <person name="Lander E."/>
            <person name="Nusbaum C."/>
            <person name="Galagan J."/>
            <person name="Birren B."/>
        </authorList>
    </citation>
    <scope>NUCLEOTIDE SEQUENCE [LARGE SCALE GENOMIC DNA]</scope>
    <source>
        <strain evidence="6 7">101-4-CHN</strain>
    </source>
</reference>
<evidence type="ECO:0000313" key="6">
    <source>
        <dbReference type="EMBL" id="EEU30213.1"/>
    </source>
</evidence>
<protein>
    <recommendedName>
        <fullName evidence="4">Protein SprT-like</fullName>
    </recommendedName>
</protein>
<dbReference type="EMBL" id="GG698804">
    <property type="protein sequence ID" value="EEU30213.1"/>
    <property type="molecule type" value="Genomic_DNA"/>
</dbReference>
<comment type="subcellular location">
    <subcellularLocation>
        <location evidence="4">Cytoplasm</location>
    </subcellularLocation>
</comment>
<dbReference type="InterPro" id="IPR035240">
    <property type="entry name" value="SprT_Zn_ribbon"/>
</dbReference>
<comment type="cofactor">
    <cofactor evidence="4">
        <name>Zn(2+)</name>
        <dbReference type="ChEBI" id="CHEBI:29105"/>
    </cofactor>
    <text evidence="4">Binds 1 zinc ion.</text>
</comment>
<gene>
    <name evidence="6" type="ORF">HMPREF0501_01218</name>
</gene>
<dbReference type="Proteomes" id="UP000003987">
    <property type="component" value="Unassembled WGS sequence"/>
</dbReference>
<dbReference type="HAMAP" id="MF_00745">
    <property type="entry name" value="SprT_like"/>
    <property type="match status" value="1"/>
</dbReference>
<dbReference type="OrthoDB" id="9799909at2"/>
<evidence type="ECO:0000256" key="1">
    <source>
        <dbReference type="ARBA" id="ARBA00022490"/>
    </source>
</evidence>
<dbReference type="Pfam" id="PF10263">
    <property type="entry name" value="SprT-like"/>
    <property type="match status" value="1"/>
</dbReference>
<dbReference type="NCBIfam" id="NF003339">
    <property type="entry name" value="PRK04351.1"/>
    <property type="match status" value="1"/>
</dbReference>
<dbReference type="Pfam" id="PF17283">
    <property type="entry name" value="Zn_ribbon_SprT"/>
    <property type="match status" value="1"/>
</dbReference>
<feature type="binding site" evidence="4">
    <location>
        <position position="67"/>
    </location>
    <ligand>
        <name>Zn(2+)</name>
        <dbReference type="ChEBI" id="CHEBI:29105"/>
    </ligand>
</feature>
<proteinExistence type="inferred from homology"/>
<dbReference type="GO" id="GO:0008270">
    <property type="term" value="F:zinc ion binding"/>
    <property type="evidence" value="ECO:0007669"/>
    <property type="project" value="UniProtKB-UniRule"/>
</dbReference>
<dbReference type="SMART" id="SM00731">
    <property type="entry name" value="SprT"/>
    <property type="match status" value="1"/>
</dbReference>
<keyword evidence="2 4" id="KW-0479">Metal-binding</keyword>
<dbReference type="InterPro" id="IPR006640">
    <property type="entry name" value="SprT-like_domain"/>
</dbReference>
<evidence type="ECO:0000259" key="5">
    <source>
        <dbReference type="SMART" id="SM00731"/>
    </source>
</evidence>
<keyword evidence="1 4" id="KW-0963">Cytoplasm</keyword>
<evidence type="ECO:0000256" key="3">
    <source>
        <dbReference type="ARBA" id="ARBA00022833"/>
    </source>
</evidence>
<dbReference type="RefSeq" id="WP_006917087.1">
    <property type="nucleotide sequence ID" value="NZ_GG698804.1"/>
</dbReference>
<dbReference type="HOGENOM" id="CLU_123820_0_0_9"/>
<keyword evidence="7" id="KW-1185">Reference proteome</keyword>
<comment type="similarity">
    <text evidence="4">Belongs to the SprT family.</text>
</comment>
<dbReference type="AlphaFoldDB" id="C7XWF3"/>
<evidence type="ECO:0000256" key="4">
    <source>
        <dbReference type="HAMAP-Rule" id="MF_00745"/>
    </source>
</evidence>
<dbReference type="InterPro" id="IPR023524">
    <property type="entry name" value="Uncharacterised_SprT-like"/>
</dbReference>